<gene>
    <name evidence="1" type="ORF">CICLE_v10006700mg</name>
</gene>
<organism evidence="1 2">
    <name type="scientific">Citrus clementina</name>
    <name type="common">Clementine</name>
    <name type="synonym">Citrus deliciosa x Citrus sinensis</name>
    <dbReference type="NCBI Taxonomy" id="85681"/>
    <lineage>
        <taxon>Eukaryota</taxon>
        <taxon>Viridiplantae</taxon>
        <taxon>Streptophyta</taxon>
        <taxon>Embryophyta</taxon>
        <taxon>Tracheophyta</taxon>
        <taxon>Spermatophyta</taxon>
        <taxon>Magnoliopsida</taxon>
        <taxon>eudicotyledons</taxon>
        <taxon>Gunneridae</taxon>
        <taxon>Pentapetalae</taxon>
        <taxon>rosids</taxon>
        <taxon>malvids</taxon>
        <taxon>Sapindales</taxon>
        <taxon>Rutaceae</taxon>
        <taxon>Aurantioideae</taxon>
        <taxon>Citrus</taxon>
    </lineage>
</organism>
<dbReference type="KEGG" id="cic:CICLE_v10006700mg"/>
<dbReference type="Proteomes" id="UP000030687">
    <property type="component" value="Unassembled WGS sequence"/>
</dbReference>
<evidence type="ECO:0000313" key="1">
    <source>
        <dbReference type="EMBL" id="ESR34328.1"/>
    </source>
</evidence>
<protein>
    <submittedName>
        <fullName evidence="1">Uncharacterized protein</fullName>
    </submittedName>
</protein>
<dbReference type="EMBL" id="KI537036">
    <property type="protein sequence ID" value="ESR34328.1"/>
    <property type="molecule type" value="Genomic_DNA"/>
</dbReference>
<accession>V4RJR2</accession>
<reference evidence="1 2" key="1">
    <citation type="submission" date="2013-10" db="EMBL/GenBank/DDBJ databases">
        <authorList>
            <consortium name="International Citrus Genome Consortium"/>
            <person name="Jenkins J."/>
            <person name="Schmutz J."/>
            <person name="Prochnik S."/>
            <person name="Rokhsar D."/>
            <person name="Gmitter F."/>
            <person name="Ollitrault P."/>
            <person name="Machado M."/>
            <person name="Talon M."/>
            <person name="Wincker P."/>
            <person name="Jaillon O."/>
            <person name="Morgante M."/>
        </authorList>
    </citation>
    <scope>NUCLEOTIDE SEQUENCE</scope>
    <source>
        <strain evidence="2">cv. Clemenules</strain>
    </source>
</reference>
<keyword evidence="2" id="KW-1185">Reference proteome</keyword>
<sequence>MFMEDEESSMRVPSHYIPALHTVQNSLFNDLCYSQTSILAIQNSRCMLRVVKSLHVVHNTCFKVHPLPCSTHYNKEVPSHG</sequence>
<dbReference type="AlphaFoldDB" id="V4RJR2"/>
<proteinExistence type="predicted"/>
<dbReference type="Gramene" id="ESR34328">
    <property type="protein sequence ID" value="ESR34328"/>
    <property type="gene ID" value="CICLE_v10006700mg"/>
</dbReference>
<evidence type="ECO:0000313" key="2">
    <source>
        <dbReference type="Proteomes" id="UP000030687"/>
    </source>
</evidence>
<name>V4RJR2_CITCL</name>
<dbReference type="InParanoid" id="V4RJR2"/>